<evidence type="ECO:0000256" key="2">
    <source>
        <dbReference type="SAM" id="Phobius"/>
    </source>
</evidence>
<protein>
    <recommendedName>
        <fullName evidence="3">SGNH hydrolase-type esterase domain-containing protein</fullName>
    </recommendedName>
</protein>
<reference evidence="4 5" key="1">
    <citation type="journal article" date="2024" name="Nat. Commun.">
        <title>Phylogenomics reveals the evolutionary origins of lichenization in chlorophyte algae.</title>
        <authorList>
            <person name="Puginier C."/>
            <person name="Libourel C."/>
            <person name="Otte J."/>
            <person name="Skaloud P."/>
            <person name="Haon M."/>
            <person name="Grisel S."/>
            <person name="Petersen M."/>
            <person name="Berrin J.G."/>
            <person name="Delaux P.M."/>
            <person name="Dal Grande F."/>
            <person name="Keller J."/>
        </authorList>
    </citation>
    <scope>NUCLEOTIDE SEQUENCE [LARGE SCALE GENOMIC DNA]</scope>
    <source>
        <strain evidence="4 5">SAG 2043</strain>
    </source>
</reference>
<dbReference type="AlphaFoldDB" id="A0AAW1QAL1"/>
<name>A0AAW1QAL1_9CHLO</name>
<feature type="region of interest" description="Disordered" evidence="1">
    <location>
        <begin position="1"/>
        <end position="31"/>
    </location>
</feature>
<dbReference type="InterPro" id="IPR036514">
    <property type="entry name" value="SGNH_hydro_sf"/>
</dbReference>
<feature type="transmembrane region" description="Helical" evidence="2">
    <location>
        <begin position="61"/>
        <end position="82"/>
    </location>
</feature>
<dbReference type="InterPro" id="IPR013830">
    <property type="entry name" value="SGNH_hydro"/>
</dbReference>
<dbReference type="Pfam" id="PF13472">
    <property type="entry name" value="Lipase_GDSL_2"/>
    <property type="match status" value="1"/>
</dbReference>
<proteinExistence type="predicted"/>
<keyword evidence="2" id="KW-1133">Transmembrane helix</keyword>
<dbReference type="Gene3D" id="3.40.50.1110">
    <property type="entry name" value="SGNH hydrolase"/>
    <property type="match status" value="1"/>
</dbReference>
<keyword evidence="2" id="KW-0472">Membrane</keyword>
<evidence type="ECO:0000313" key="4">
    <source>
        <dbReference type="EMBL" id="KAK9817928.1"/>
    </source>
</evidence>
<organism evidence="4 5">
    <name type="scientific">[Myrmecia] bisecta</name>
    <dbReference type="NCBI Taxonomy" id="41462"/>
    <lineage>
        <taxon>Eukaryota</taxon>
        <taxon>Viridiplantae</taxon>
        <taxon>Chlorophyta</taxon>
        <taxon>core chlorophytes</taxon>
        <taxon>Trebouxiophyceae</taxon>
        <taxon>Trebouxiales</taxon>
        <taxon>Trebouxiaceae</taxon>
        <taxon>Myrmecia</taxon>
    </lineage>
</organism>
<dbReference type="EMBL" id="JALJOR010000004">
    <property type="protein sequence ID" value="KAK9817928.1"/>
    <property type="molecule type" value="Genomic_DNA"/>
</dbReference>
<keyword evidence="2" id="KW-0812">Transmembrane</keyword>
<evidence type="ECO:0000256" key="1">
    <source>
        <dbReference type="SAM" id="MobiDB-lite"/>
    </source>
</evidence>
<dbReference type="Proteomes" id="UP001489004">
    <property type="component" value="Unassembled WGS sequence"/>
</dbReference>
<comment type="caution">
    <text evidence="4">The sequence shown here is derived from an EMBL/GenBank/DDBJ whole genome shotgun (WGS) entry which is preliminary data.</text>
</comment>
<feature type="domain" description="SGNH hydrolase-type esterase" evidence="3">
    <location>
        <begin position="159"/>
        <end position="328"/>
    </location>
</feature>
<accession>A0AAW1QAL1</accession>
<keyword evidence="5" id="KW-1185">Reference proteome</keyword>
<evidence type="ECO:0000259" key="3">
    <source>
        <dbReference type="Pfam" id="PF13472"/>
    </source>
</evidence>
<sequence length="350" mass="38604">MSAKRAHLAVPEAHADLSKRSPSGVHGASQEQQELLGRCEESISEQLGVYELEPEQPRSPIVVAGEYALVATLALAIIYMLLLSNRQTDFSSFKALRADWALPRADTPGWLQQHEQYVEAIINARENKGLQLVFYGDTVLELLRGTQNGQPVADQEALVGVFSDHYREWRAEVLAISGDASNQLMWRLRNGEAPAGLHAQALVLLTGMHDLTYASFKGDAHILPAANGTVSRIVKIVGLLQDQAPEAEIVLLGMLPRGDHTQHPEEHMFRQPSKFTPAIAVINQQLRAWADGKPRISYLDCGAAFLMDDGHKLHSNMFDLDLKPNTKGLDALASCVDPIIEKHIRLQDGH</sequence>
<dbReference type="SUPFAM" id="SSF52266">
    <property type="entry name" value="SGNH hydrolase"/>
    <property type="match status" value="1"/>
</dbReference>
<evidence type="ECO:0000313" key="5">
    <source>
        <dbReference type="Proteomes" id="UP001489004"/>
    </source>
</evidence>
<gene>
    <name evidence="4" type="ORF">WJX72_004447</name>
</gene>